<name>A0A318JJY5_9NOCA</name>
<evidence type="ECO:0000313" key="1">
    <source>
        <dbReference type="EMBL" id="PXX52278.1"/>
    </source>
</evidence>
<proteinExistence type="predicted"/>
<reference evidence="1 2" key="1">
    <citation type="submission" date="2018-05" db="EMBL/GenBank/DDBJ databases">
        <title>Genomic Encyclopedia of Type Strains, Phase IV (KMG-IV): sequencing the most valuable type-strain genomes for metagenomic binning, comparative biology and taxonomic classification.</title>
        <authorList>
            <person name="Goeker M."/>
        </authorList>
    </citation>
    <scope>NUCLEOTIDE SEQUENCE [LARGE SCALE GENOMIC DNA]</scope>
    <source>
        <strain evidence="1 2">DSM 44704</strain>
    </source>
</reference>
<dbReference type="Proteomes" id="UP000247569">
    <property type="component" value="Unassembled WGS sequence"/>
</dbReference>
<keyword evidence="2" id="KW-1185">Reference proteome</keyword>
<sequence>MDRFERESIIDMLSRALTVVQGQDAAQTQALRAAIAIWQDDECETRRKEGAEVEVGVEIEDTHPHDYVVLPPALTGLESPRQFYQRFEPRTRHIRELLPRDWASLYLLLSALSRFGHDQPAEDSDATLYTTMLDLLAGSDLFRQREKLTMYYQDLMARKGDYIRDEAGAG</sequence>
<gene>
    <name evidence="1" type="ORF">DFR70_13310</name>
</gene>
<dbReference type="RefSeq" id="WP_110294002.1">
    <property type="nucleotide sequence ID" value="NZ_QJKF01000033.1"/>
</dbReference>
<evidence type="ECO:0000313" key="2">
    <source>
        <dbReference type="Proteomes" id="UP000247569"/>
    </source>
</evidence>
<comment type="caution">
    <text evidence="1">The sequence shown here is derived from an EMBL/GenBank/DDBJ whole genome shotgun (WGS) entry which is preliminary data.</text>
</comment>
<organism evidence="1 2">
    <name type="scientific">Nocardia tenerifensis</name>
    <dbReference type="NCBI Taxonomy" id="228006"/>
    <lineage>
        <taxon>Bacteria</taxon>
        <taxon>Bacillati</taxon>
        <taxon>Actinomycetota</taxon>
        <taxon>Actinomycetes</taxon>
        <taxon>Mycobacteriales</taxon>
        <taxon>Nocardiaceae</taxon>
        <taxon>Nocardia</taxon>
    </lineage>
</organism>
<accession>A0A318JJY5</accession>
<dbReference type="EMBL" id="QJKF01000033">
    <property type="protein sequence ID" value="PXX52278.1"/>
    <property type="molecule type" value="Genomic_DNA"/>
</dbReference>
<protein>
    <submittedName>
        <fullName evidence="1">Uncharacterized protein</fullName>
    </submittedName>
</protein>
<dbReference type="AlphaFoldDB" id="A0A318JJY5"/>